<sequence length="101" mass="11060">MYLFVYCLECIFQITVEICYYKYFPASESRIRISSPFLGEIFPAGRSSLSTKTRLTISALLAPHIAKIQHLALLISGKVIVTRLGGGLGESAIGAIKSDFS</sequence>
<proteinExistence type="evidence at transcript level"/>
<reference evidence="1" key="1">
    <citation type="submission" date="2013-07" db="EMBL/GenBank/DDBJ databases">
        <authorList>
            <person name="Geib S."/>
        </authorList>
    </citation>
    <scope>NUCLEOTIDE SEQUENCE</scope>
</reference>
<accession>W8BW16</accession>
<dbReference type="EMBL" id="GAMC01013159">
    <property type="protein sequence ID" value="JAB93396.1"/>
    <property type="molecule type" value="mRNA"/>
</dbReference>
<dbReference type="EMBL" id="GAMC01013162">
    <property type="protein sequence ID" value="JAB93393.1"/>
    <property type="molecule type" value="mRNA"/>
</dbReference>
<organism evidence="1">
    <name type="scientific">Ceratitis capitata</name>
    <name type="common">Mediterranean fruit fly</name>
    <name type="synonym">Tephritis capitata</name>
    <dbReference type="NCBI Taxonomy" id="7213"/>
    <lineage>
        <taxon>Eukaryota</taxon>
        <taxon>Metazoa</taxon>
        <taxon>Ecdysozoa</taxon>
        <taxon>Arthropoda</taxon>
        <taxon>Hexapoda</taxon>
        <taxon>Insecta</taxon>
        <taxon>Pterygota</taxon>
        <taxon>Neoptera</taxon>
        <taxon>Endopterygota</taxon>
        <taxon>Diptera</taxon>
        <taxon>Brachycera</taxon>
        <taxon>Muscomorpha</taxon>
        <taxon>Tephritoidea</taxon>
        <taxon>Tephritidae</taxon>
        <taxon>Ceratitis</taxon>
        <taxon>Ceratitis</taxon>
    </lineage>
</organism>
<reference evidence="1" key="2">
    <citation type="journal article" date="2014" name="BMC Genomics">
        <title>A genomic perspective to assessing quality of mass-reared SIT flies used in Mediterranean fruit fly (Ceratitis capitata) eradication in California.</title>
        <authorList>
            <person name="Calla B."/>
            <person name="Hall B."/>
            <person name="Hou S."/>
            <person name="Geib S.M."/>
        </authorList>
    </citation>
    <scope>NUCLEOTIDE SEQUENCE</scope>
</reference>
<name>W8BW16_CERCA</name>
<protein>
    <submittedName>
        <fullName evidence="1">Uncharacterized protein</fullName>
    </submittedName>
</protein>
<evidence type="ECO:0000313" key="1">
    <source>
        <dbReference type="EMBL" id="JAB93399.1"/>
    </source>
</evidence>
<dbReference type="AlphaFoldDB" id="W8BW16"/>
<dbReference type="EMBL" id="GAMC01013156">
    <property type="protein sequence ID" value="JAB93399.1"/>
    <property type="molecule type" value="mRNA"/>
</dbReference>